<feature type="region of interest" description="Disordered" evidence="1">
    <location>
        <begin position="65"/>
        <end position="102"/>
    </location>
</feature>
<feature type="chain" id="PRO_5004736772" evidence="2">
    <location>
        <begin position="22"/>
        <end position="140"/>
    </location>
</feature>
<feature type="compositionally biased region" description="Acidic residues" evidence="1">
    <location>
        <begin position="77"/>
        <end position="102"/>
    </location>
</feature>
<feature type="signal peptide" evidence="2">
    <location>
        <begin position="1"/>
        <end position="21"/>
    </location>
</feature>
<accession>V5I413</accession>
<feature type="region of interest" description="Disordered" evidence="1">
    <location>
        <begin position="30"/>
        <end position="50"/>
    </location>
</feature>
<dbReference type="AlphaFoldDB" id="V5I413"/>
<keyword evidence="2" id="KW-0732">Signal</keyword>
<proteinExistence type="evidence at transcript level"/>
<evidence type="ECO:0000313" key="3">
    <source>
        <dbReference type="EMBL" id="JAB82818.1"/>
    </source>
</evidence>
<name>V5I413_IXORI</name>
<evidence type="ECO:0000256" key="2">
    <source>
        <dbReference type="SAM" id="SignalP"/>
    </source>
</evidence>
<reference evidence="3" key="1">
    <citation type="journal article" date="2015" name="Sci. Rep.">
        <title>Tissue- and time-dependent transcription in Ixodes ricinus salivary glands and midguts when blood feeding on the vertebrate host.</title>
        <authorList>
            <person name="Kotsyfakis M."/>
            <person name="Schwarz A."/>
            <person name="Erhart J."/>
            <person name="Ribeiro J.M."/>
        </authorList>
    </citation>
    <scope>NUCLEOTIDE SEQUENCE</scope>
    <source>
        <tissue evidence="3">Salivary gland and midgut</tissue>
    </source>
</reference>
<organism evidence="3">
    <name type="scientific">Ixodes ricinus</name>
    <name type="common">Common tick</name>
    <name type="synonym">Acarus ricinus</name>
    <dbReference type="NCBI Taxonomy" id="34613"/>
    <lineage>
        <taxon>Eukaryota</taxon>
        <taxon>Metazoa</taxon>
        <taxon>Ecdysozoa</taxon>
        <taxon>Arthropoda</taxon>
        <taxon>Chelicerata</taxon>
        <taxon>Arachnida</taxon>
        <taxon>Acari</taxon>
        <taxon>Parasitiformes</taxon>
        <taxon>Ixodida</taxon>
        <taxon>Ixodoidea</taxon>
        <taxon>Ixodidae</taxon>
        <taxon>Ixodinae</taxon>
        <taxon>Ixodes</taxon>
    </lineage>
</organism>
<dbReference type="EMBL" id="GANP01001650">
    <property type="protein sequence ID" value="JAB82818.1"/>
    <property type="molecule type" value="mRNA"/>
</dbReference>
<protein>
    <submittedName>
        <fullName evidence="3">Putative secreted protein</fullName>
    </submittedName>
</protein>
<sequence length="140" mass="15936">MMKLLLSLIFFALLVAVYCSGEESQVAPDDEAAEYHHRRHHHGHYPQVGRWPARRWGYSSYESEDDVGVVEDQGQGADEEVAAGGQDEEEVDSAGQDEDEVSEYGVVARKIHRCEARRRLGLPCRSHHVHPRTHYPHHRG</sequence>
<evidence type="ECO:0000256" key="1">
    <source>
        <dbReference type="SAM" id="MobiDB-lite"/>
    </source>
</evidence>